<evidence type="ECO:0000313" key="2">
    <source>
        <dbReference type="EMBL" id="VDN41244.1"/>
    </source>
</evidence>
<proteinExistence type="predicted"/>
<feature type="compositionally biased region" description="Basic and acidic residues" evidence="1">
    <location>
        <begin position="75"/>
        <end position="90"/>
    </location>
</feature>
<dbReference type="WBParaSite" id="GPUH_0002331101-mRNA-1">
    <property type="protein sequence ID" value="GPUH_0002331101-mRNA-1"/>
    <property type="gene ID" value="GPUH_0002331101"/>
</dbReference>
<accession>A0A183EQP0</accession>
<sequence length="183" mass="19747">MSNGAEQTGDGKKDSKENGKKGTSEETAGSPVPGESEIKVQAVQCPVMTEMTQQKTTNVTLGVGAEKEIPVDKKAVEVDENKPADERDTAAKQQDLTTRQELILKKELEAITEQTKTGADTQTTGVAANSAFDSIPGLTQSQMHVLKREMEAIQGISVMYFGFKKTKLSRISGILLLFQLLSS</sequence>
<reference evidence="4" key="1">
    <citation type="submission" date="2016-06" db="UniProtKB">
        <authorList>
            <consortium name="WormBaseParasite"/>
        </authorList>
    </citation>
    <scope>IDENTIFICATION</scope>
</reference>
<feature type="region of interest" description="Disordered" evidence="1">
    <location>
        <begin position="75"/>
        <end position="94"/>
    </location>
</feature>
<feature type="compositionally biased region" description="Basic and acidic residues" evidence="1">
    <location>
        <begin position="9"/>
        <end position="24"/>
    </location>
</feature>
<protein>
    <submittedName>
        <fullName evidence="4">KxDL domain-containing protein</fullName>
    </submittedName>
</protein>
<evidence type="ECO:0000313" key="3">
    <source>
        <dbReference type="Proteomes" id="UP000271098"/>
    </source>
</evidence>
<name>A0A183EQP0_9BILA</name>
<evidence type="ECO:0000313" key="4">
    <source>
        <dbReference type="WBParaSite" id="GPUH_0002331101-mRNA-1"/>
    </source>
</evidence>
<dbReference type="Proteomes" id="UP000271098">
    <property type="component" value="Unassembled WGS sequence"/>
</dbReference>
<reference evidence="2 3" key="2">
    <citation type="submission" date="2018-11" db="EMBL/GenBank/DDBJ databases">
        <authorList>
            <consortium name="Pathogen Informatics"/>
        </authorList>
    </citation>
    <scope>NUCLEOTIDE SEQUENCE [LARGE SCALE GENOMIC DNA]</scope>
</reference>
<organism evidence="4">
    <name type="scientific">Gongylonema pulchrum</name>
    <dbReference type="NCBI Taxonomy" id="637853"/>
    <lineage>
        <taxon>Eukaryota</taxon>
        <taxon>Metazoa</taxon>
        <taxon>Ecdysozoa</taxon>
        <taxon>Nematoda</taxon>
        <taxon>Chromadorea</taxon>
        <taxon>Rhabditida</taxon>
        <taxon>Spirurina</taxon>
        <taxon>Spiruromorpha</taxon>
        <taxon>Spiruroidea</taxon>
        <taxon>Gongylonematidae</taxon>
        <taxon>Gongylonema</taxon>
    </lineage>
</organism>
<dbReference type="EMBL" id="UYRT01097363">
    <property type="protein sequence ID" value="VDN41244.1"/>
    <property type="molecule type" value="Genomic_DNA"/>
</dbReference>
<evidence type="ECO:0000256" key="1">
    <source>
        <dbReference type="SAM" id="MobiDB-lite"/>
    </source>
</evidence>
<feature type="region of interest" description="Disordered" evidence="1">
    <location>
        <begin position="1"/>
        <end position="39"/>
    </location>
</feature>
<gene>
    <name evidence="2" type="ORF">GPUH_LOCUS23281</name>
</gene>
<keyword evidence="3" id="KW-1185">Reference proteome</keyword>
<dbReference type="AlphaFoldDB" id="A0A183EQP0"/>